<feature type="domain" description="Four-carbon acid sugar kinase nucleotide binding" evidence="8">
    <location>
        <begin position="249"/>
        <end position="329"/>
    </location>
</feature>
<dbReference type="Gene3D" id="3.40.50.10840">
    <property type="entry name" value="Putative sugar-binding, N-terminal domain"/>
    <property type="match status" value="1"/>
</dbReference>
<keyword evidence="4" id="KW-0418">Kinase</keyword>
<dbReference type="Gene3D" id="3.40.980.20">
    <property type="entry name" value="Four-carbon acid sugar kinase, nucleotide binding domain"/>
    <property type="match status" value="1"/>
</dbReference>
<feature type="domain" description="Four-carbon acid sugar kinase N-terminal" evidence="7">
    <location>
        <begin position="3"/>
        <end position="190"/>
    </location>
</feature>
<dbReference type="Pfam" id="PF17042">
    <property type="entry name" value="NBD_C"/>
    <property type="match status" value="1"/>
</dbReference>
<evidence type="ECO:0000313" key="10">
    <source>
        <dbReference type="Proteomes" id="UP000199054"/>
    </source>
</evidence>
<accession>A0A1H8HDC3</accession>
<dbReference type="STRING" id="34002.SAMN04489859_100934"/>
<keyword evidence="6" id="KW-0119">Carbohydrate metabolism</keyword>
<dbReference type="OrthoDB" id="9778478at2"/>
<evidence type="ECO:0000256" key="5">
    <source>
        <dbReference type="ARBA" id="ARBA00022840"/>
    </source>
</evidence>
<dbReference type="InterPro" id="IPR010737">
    <property type="entry name" value="4-carb_acid_sugar_kinase_N"/>
</dbReference>
<name>A0A1H8HDC3_9RHOB</name>
<keyword evidence="5" id="KW-0067">ATP-binding</keyword>
<dbReference type="GO" id="GO:0016301">
    <property type="term" value="F:kinase activity"/>
    <property type="evidence" value="ECO:0007669"/>
    <property type="project" value="UniProtKB-KW"/>
</dbReference>
<dbReference type="EMBL" id="FODE01000009">
    <property type="protein sequence ID" value="SEN54251.1"/>
    <property type="molecule type" value="Genomic_DNA"/>
</dbReference>
<keyword evidence="2" id="KW-0808">Transferase</keyword>
<dbReference type="Proteomes" id="UP000199054">
    <property type="component" value="Unassembled WGS sequence"/>
</dbReference>
<dbReference type="SUPFAM" id="SSF142764">
    <property type="entry name" value="YgbK-like"/>
    <property type="match status" value="1"/>
</dbReference>
<keyword evidence="10" id="KW-1185">Reference proteome</keyword>
<keyword evidence="3" id="KW-0547">Nucleotide-binding</keyword>
<dbReference type="GO" id="GO:0005524">
    <property type="term" value="F:ATP binding"/>
    <property type="evidence" value="ECO:0007669"/>
    <property type="project" value="UniProtKB-KW"/>
</dbReference>
<evidence type="ECO:0000259" key="7">
    <source>
        <dbReference type="Pfam" id="PF07005"/>
    </source>
</evidence>
<dbReference type="AlphaFoldDB" id="A0A1H8HDC3"/>
<organism evidence="9 10">
    <name type="scientific">Paracoccus alcaliphilus</name>
    <dbReference type="NCBI Taxonomy" id="34002"/>
    <lineage>
        <taxon>Bacteria</taxon>
        <taxon>Pseudomonadati</taxon>
        <taxon>Pseudomonadota</taxon>
        <taxon>Alphaproteobacteria</taxon>
        <taxon>Rhodobacterales</taxon>
        <taxon>Paracoccaceae</taxon>
        <taxon>Paracoccus</taxon>
    </lineage>
</organism>
<proteinExistence type="inferred from homology"/>
<evidence type="ECO:0000256" key="2">
    <source>
        <dbReference type="ARBA" id="ARBA00022679"/>
    </source>
</evidence>
<evidence type="ECO:0000256" key="4">
    <source>
        <dbReference type="ARBA" id="ARBA00022777"/>
    </source>
</evidence>
<evidence type="ECO:0000256" key="6">
    <source>
        <dbReference type="ARBA" id="ARBA00023277"/>
    </source>
</evidence>
<dbReference type="RefSeq" id="WP_090611380.1">
    <property type="nucleotide sequence ID" value="NZ_CP067126.1"/>
</dbReference>
<dbReference type="InterPro" id="IPR031475">
    <property type="entry name" value="NBD_C"/>
</dbReference>
<dbReference type="Pfam" id="PF07005">
    <property type="entry name" value="SBD_N"/>
    <property type="match status" value="1"/>
</dbReference>
<dbReference type="InterPro" id="IPR042213">
    <property type="entry name" value="NBD_C_sf"/>
</dbReference>
<evidence type="ECO:0000256" key="3">
    <source>
        <dbReference type="ARBA" id="ARBA00022741"/>
    </source>
</evidence>
<evidence type="ECO:0000313" key="9">
    <source>
        <dbReference type="EMBL" id="SEN54251.1"/>
    </source>
</evidence>
<dbReference type="InterPro" id="IPR037051">
    <property type="entry name" value="4-carb_acid_sugar_kinase_N_sf"/>
</dbReference>
<reference evidence="9 10" key="1">
    <citation type="submission" date="2016-10" db="EMBL/GenBank/DDBJ databases">
        <authorList>
            <person name="de Groot N.N."/>
        </authorList>
    </citation>
    <scope>NUCLEOTIDE SEQUENCE [LARGE SCALE GENOMIC DNA]</scope>
    <source>
        <strain evidence="9 10">DSM 8512</strain>
    </source>
</reference>
<evidence type="ECO:0000256" key="1">
    <source>
        <dbReference type="ARBA" id="ARBA00005715"/>
    </source>
</evidence>
<protein>
    <submittedName>
        <fullName evidence="9">Uncharacterized conserved protein YgbK, DUF1537 family</fullName>
    </submittedName>
</protein>
<gene>
    <name evidence="9" type="ORF">SAMN04489859_100934</name>
</gene>
<comment type="similarity">
    <text evidence="1">Belongs to the four-carbon acid sugar kinase family.</text>
</comment>
<evidence type="ECO:0000259" key="8">
    <source>
        <dbReference type="Pfam" id="PF17042"/>
    </source>
</evidence>
<sequence length="340" mass="34285">MRLCIIADDLTGALDSAAPFAGRGLSVQVALSPDATAKVAASGAQVMAVSTRSRDGDAGAARAAMAQVMAALPAGVPVLKKIDSRLKGHIAAELVVLNPSRLLVAPAIPDFGRIQQGGHVQGHGVAQPIPIADALGPLTDRALIPDVTSAADMTAALEMAAPGDLLVGARGLAEALAIRMTAQGQAAMVVPRAERSLLVIGSRDPITVEQARRVQASGLATMLPAPLGQADPGAPPPAPHLLVQATAGDVTRPGAQVAHALARSIHPRLTADRQALLLSGGATAEAVLAHMGITSLRLAGECLPGLPLANAGEISIIAKSGGFGDADTLVTLLKIFQGRN</sequence>